<dbReference type="GO" id="GO:0046475">
    <property type="term" value="P:glycerophospholipid catabolic process"/>
    <property type="evidence" value="ECO:0007669"/>
    <property type="project" value="TreeGrafter"/>
</dbReference>
<dbReference type="GO" id="GO:0047389">
    <property type="term" value="F:glycerophosphocholine phosphodiesterase activity"/>
    <property type="evidence" value="ECO:0007669"/>
    <property type="project" value="TreeGrafter"/>
</dbReference>
<evidence type="ECO:0000313" key="4">
    <source>
        <dbReference type="EMBL" id="KAJ3210381.1"/>
    </source>
</evidence>
<dbReference type="InterPro" id="IPR051578">
    <property type="entry name" value="GDPD"/>
</dbReference>
<sequence>MAVKKVLQKFDLYFGKFSDNFDEVTAEAISKNMQTAESLQIKLKDSSLRLQNYILKQRKLTDFQANIELEQILKSDDKIQLKQFLEDLLESNTTPEEESTFDFFKFLILNLILKFNSIQCLNLIFNDPAWINILNFKPKISNYTVLHRLASHTLTSNEKVIEKLLSLKDWNTDFFESKDILGNTPLLYTISKHKESSFKNSFQILDHFLKVQLPVTFFDEDVITSAIYNGNAKALEKMLFLDNGEPRKDSFFSNGNFNQAVRFACSKGYDDVVEICIKRCDALRIDFDECNKNYSFLHLACRYGNYKCIEMLLKKINTDNMLSVNHSGIYGYTPLIYAAIFGDALIINLLLSNGANIEQADVFGWRAVEHAIYRGHLQLKTLLTPERSFEAPSFNFLLASLKCNELLTSTTTTTVILYKGSIDHRKNLPFYKLHEKNIPEHLRAPSYSISFRIESPSCGIKSEVLTVDLRNGNPNKPQVAIPFVFKFDIFKQSSIEDLVLFVQLKTSLADSILGSGLIEMTNGTSLWKERSSFGGTFKGKIFYLNAEGFSVILEVFFDVTIIFNKYDPMEYTKKPEFHGTRIIGHRGLGKDLPLINGKQVLELGENTITSFLTAGRLGADLVEFDVQLTNDFTPVIYHDWTMGKKGNNFPVHSVSLRNFLSSHPDINPALGSLFNETIQRSPVGRLSRREQLGDNRFGECSLGIEIEERGRNRTRGLPVSRTLSEITEFRLKFSSFENEKWPSKGNYDGTIQEAYPTLEDMFKKIPKNIGFNVEIKYPKVDEAEKDNLCMSELNFYLDTILNVTQNNLLVEPNMIPSDTTEREIFFSTFHPDSALGIRLKQKKHSVFFLTDGGIDISPDHRCNSLRQALKFCQLWNLQGIVTNVDAIIGNSMPIIKKFNNNGLKVSSYGFKNNDVQHCKEQVDSGINNIICDSVNKIKSGLS</sequence>
<dbReference type="Proteomes" id="UP001211065">
    <property type="component" value="Unassembled WGS sequence"/>
</dbReference>
<dbReference type="InterPro" id="IPR002110">
    <property type="entry name" value="Ankyrin_rpt"/>
</dbReference>
<dbReference type="PANTHER" id="PTHR22958:SF1">
    <property type="entry name" value="GLYCEROPHOSPHOCHOLINE PHOSPHODIESTERASE GPCPD1"/>
    <property type="match status" value="1"/>
</dbReference>
<keyword evidence="5" id="KW-1185">Reference proteome</keyword>
<comment type="caution">
    <text evidence="4">The sequence shown here is derived from an EMBL/GenBank/DDBJ whole genome shotgun (WGS) entry which is preliminary data.</text>
</comment>
<accession>A0AAD5TVH0</accession>
<organism evidence="4 5">
    <name type="scientific">Clydaea vesicula</name>
    <dbReference type="NCBI Taxonomy" id="447962"/>
    <lineage>
        <taxon>Eukaryota</taxon>
        <taxon>Fungi</taxon>
        <taxon>Fungi incertae sedis</taxon>
        <taxon>Chytridiomycota</taxon>
        <taxon>Chytridiomycota incertae sedis</taxon>
        <taxon>Chytridiomycetes</taxon>
        <taxon>Lobulomycetales</taxon>
        <taxon>Lobulomycetaceae</taxon>
        <taxon>Clydaea</taxon>
    </lineage>
</organism>
<name>A0AAD5TVH0_9FUNG</name>
<dbReference type="SUPFAM" id="SSF48403">
    <property type="entry name" value="Ankyrin repeat"/>
    <property type="match status" value="1"/>
</dbReference>
<evidence type="ECO:0000256" key="1">
    <source>
        <dbReference type="ARBA" id="ARBA00022801"/>
    </source>
</evidence>
<proteinExistence type="predicted"/>
<keyword evidence="1" id="KW-0378">Hydrolase</keyword>
<gene>
    <name evidence="4" type="primary">GDE1_2</name>
    <name evidence="4" type="ORF">HK099_008262</name>
</gene>
<dbReference type="PROSITE" id="PS50088">
    <property type="entry name" value="ANK_REPEAT"/>
    <property type="match status" value="1"/>
</dbReference>
<reference evidence="4" key="1">
    <citation type="submission" date="2020-05" db="EMBL/GenBank/DDBJ databases">
        <title>Phylogenomic resolution of chytrid fungi.</title>
        <authorList>
            <person name="Stajich J.E."/>
            <person name="Amses K."/>
            <person name="Simmons R."/>
            <person name="Seto K."/>
            <person name="Myers J."/>
            <person name="Bonds A."/>
            <person name="Quandt C.A."/>
            <person name="Barry K."/>
            <person name="Liu P."/>
            <person name="Grigoriev I."/>
            <person name="Longcore J.E."/>
            <person name="James T.Y."/>
        </authorList>
    </citation>
    <scope>NUCLEOTIDE SEQUENCE</scope>
    <source>
        <strain evidence="4">JEL0476</strain>
    </source>
</reference>
<dbReference type="AlphaFoldDB" id="A0AAD5TVH0"/>
<dbReference type="InterPro" id="IPR036770">
    <property type="entry name" value="Ankyrin_rpt-contain_sf"/>
</dbReference>
<dbReference type="PROSITE" id="PS51704">
    <property type="entry name" value="GP_PDE"/>
    <property type="match status" value="1"/>
</dbReference>
<dbReference type="Pfam" id="PF00023">
    <property type="entry name" value="Ank"/>
    <property type="match status" value="1"/>
</dbReference>
<dbReference type="Pfam" id="PF03009">
    <property type="entry name" value="GDPD"/>
    <property type="match status" value="1"/>
</dbReference>
<dbReference type="SUPFAM" id="SSF51695">
    <property type="entry name" value="PLC-like phosphodiesterases"/>
    <property type="match status" value="1"/>
</dbReference>
<keyword evidence="2" id="KW-0040">ANK repeat</keyword>
<dbReference type="PANTHER" id="PTHR22958">
    <property type="entry name" value="GLYCEROPHOSPHORYL DIESTER PHOSPHODIESTERASE"/>
    <property type="match status" value="1"/>
</dbReference>
<dbReference type="EMBL" id="JADGJW010000894">
    <property type="protein sequence ID" value="KAJ3210381.1"/>
    <property type="molecule type" value="Genomic_DNA"/>
</dbReference>
<feature type="repeat" description="ANK" evidence="2">
    <location>
        <begin position="330"/>
        <end position="362"/>
    </location>
</feature>
<protein>
    <submittedName>
        <fullName evidence="4">Glycerophosphocholine phosphodiesterase</fullName>
    </submittedName>
</protein>
<dbReference type="PROSITE" id="PS50297">
    <property type="entry name" value="ANK_REP_REGION"/>
    <property type="match status" value="1"/>
</dbReference>
<feature type="domain" description="GP-PDE" evidence="3">
    <location>
        <begin position="580"/>
        <end position="941"/>
    </location>
</feature>
<dbReference type="SMART" id="SM00248">
    <property type="entry name" value="ANK"/>
    <property type="match status" value="6"/>
</dbReference>
<dbReference type="InterPro" id="IPR030395">
    <property type="entry name" value="GP_PDE_dom"/>
</dbReference>
<dbReference type="Pfam" id="PF12796">
    <property type="entry name" value="Ank_2"/>
    <property type="match status" value="1"/>
</dbReference>
<dbReference type="Gene3D" id="3.20.20.190">
    <property type="entry name" value="Phosphatidylinositol (PI) phosphodiesterase"/>
    <property type="match status" value="1"/>
</dbReference>
<evidence type="ECO:0000256" key="2">
    <source>
        <dbReference type="PROSITE-ProRule" id="PRU00023"/>
    </source>
</evidence>
<dbReference type="InterPro" id="IPR017946">
    <property type="entry name" value="PLC-like_Pdiesterase_TIM-brl"/>
</dbReference>
<dbReference type="Gene3D" id="1.25.40.20">
    <property type="entry name" value="Ankyrin repeat-containing domain"/>
    <property type="match status" value="2"/>
</dbReference>
<evidence type="ECO:0000259" key="3">
    <source>
        <dbReference type="PROSITE" id="PS51704"/>
    </source>
</evidence>
<evidence type="ECO:0000313" key="5">
    <source>
        <dbReference type="Proteomes" id="UP001211065"/>
    </source>
</evidence>